<evidence type="ECO:0000313" key="2">
    <source>
        <dbReference type="Proteomes" id="UP000019384"/>
    </source>
</evidence>
<dbReference type="AlphaFoldDB" id="W6MIK7"/>
<dbReference type="HOGENOM" id="CLU_2133879_0_0_1"/>
<reference evidence="1" key="2">
    <citation type="submission" date="2014-02" db="EMBL/GenBank/DDBJ databases">
        <title>Complete DNA sequence of /Kuraishia capsulata/ illustrates novel genomic features among budding yeasts (/Saccharomycotina/).</title>
        <authorList>
            <person name="Morales L."/>
            <person name="Noel B."/>
            <person name="Porcel B."/>
            <person name="Marcet-Houben M."/>
            <person name="Hullo M-F."/>
            <person name="Sacerdot C."/>
            <person name="Tekaia F."/>
            <person name="Leh-Louis V."/>
            <person name="Despons L."/>
            <person name="Khanna V."/>
            <person name="Aury J-M."/>
            <person name="Barbe V."/>
            <person name="Couloux A."/>
            <person name="Labadie K."/>
            <person name="Pelletier E."/>
            <person name="Souciet J-L."/>
            <person name="Boekhout T."/>
            <person name="Gabaldon T."/>
            <person name="Wincker P."/>
            <person name="Dujon B."/>
        </authorList>
    </citation>
    <scope>NUCLEOTIDE SEQUENCE</scope>
    <source>
        <strain evidence="1">CBS 1993</strain>
    </source>
</reference>
<sequence length="113" mass="13593">MSCVIGMRIQIRLDNYLFFQKFWEFCESYESRAQTNLDFSTVTAASKCCWWSFFSVYEYKIPALVRKLGCFMSLEPLFYPRKHATKNFSIWMCPLFRQETALQDTKRPRVVRL</sequence>
<protein>
    <submittedName>
        <fullName evidence="1">Uncharacterized protein</fullName>
    </submittedName>
</protein>
<dbReference type="RefSeq" id="XP_022458315.1">
    <property type="nucleotide sequence ID" value="XM_022602517.1"/>
</dbReference>
<name>W6MIK7_9ASCO</name>
<gene>
    <name evidence="1" type="ORF">KUCA_T00002280001</name>
</gene>
<organism evidence="1 2">
    <name type="scientific">Kuraishia capsulata CBS 1993</name>
    <dbReference type="NCBI Taxonomy" id="1382522"/>
    <lineage>
        <taxon>Eukaryota</taxon>
        <taxon>Fungi</taxon>
        <taxon>Dikarya</taxon>
        <taxon>Ascomycota</taxon>
        <taxon>Saccharomycotina</taxon>
        <taxon>Pichiomycetes</taxon>
        <taxon>Pichiales</taxon>
        <taxon>Pichiaceae</taxon>
        <taxon>Kuraishia</taxon>
    </lineage>
</organism>
<dbReference type="Proteomes" id="UP000019384">
    <property type="component" value="Unassembled WGS sequence"/>
</dbReference>
<dbReference type="EMBL" id="HG793127">
    <property type="protein sequence ID" value="CDK26309.1"/>
    <property type="molecule type" value="Genomic_DNA"/>
</dbReference>
<dbReference type="GeneID" id="34519703"/>
<proteinExistence type="predicted"/>
<evidence type="ECO:0000313" key="1">
    <source>
        <dbReference type="EMBL" id="CDK26309.1"/>
    </source>
</evidence>
<keyword evidence="2" id="KW-1185">Reference proteome</keyword>
<accession>W6MIK7</accession>
<reference evidence="1" key="1">
    <citation type="submission" date="2013-12" db="EMBL/GenBank/DDBJ databases">
        <authorList>
            <person name="Genoscope - CEA"/>
        </authorList>
    </citation>
    <scope>NUCLEOTIDE SEQUENCE</scope>
    <source>
        <strain evidence="1">CBS 1993</strain>
    </source>
</reference>